<name>A0AAD6ILB4_PENCN</name>
<sequence>MECFRQVFRCIKAPFTRNKGRIIEITLESSIVVGKPVANQYINQGPPTNFRKEELPACFSDAESVLSPSQPPTERPDLTNQSQHADVAGQSDSDRGGERWSHDRNGVTPTIDVDEEQGPKPRPQNEPEAIAARFRERIRLPRMWKSSSAIAQDSKAPAESITMNEV</sequence>
<feature type="region of interest" description="Disordered" evidence="1">
    <location>
        <begin position="61"/>
        <end position="166"/>
    </location>
</feature>
<evidence type="ECO:0000313" key="2">
    <source>
        <dbReference type="EMBL" id="KAJ6051691.1"/>
    </source>
</evidence>
<protein>
    <submittedName>
        <fullName evidence="2">Uncharacterized protein</fullName>
    </submittedName>
</protein>
<dbReference type="Proteomes" id="UP001219568">
    <property type="component" value="Unassembled WGS sequence"/>
</dbReference>
<keyword evidence="3" id="KW-1185">Reference proteome</keyword>
<reference evidence="2" key="1">
    <citation type="journal article" date="2023" name="IMA Fungus">
        <title>Comparative genomic study of the Penicillium genus elucidates a diverse pangenome and 15 lateral gene transfer events.</title>
        <authorList>
            <person name="Petersen C."/>
            <person name="Sorensen T."/>
            <person name="Nielsen M.R."/>
            <person name="Sondergaard T.E."/>
            <person name="Sorensen J.L."/>
            <person name="Fitzpatrick D.A."/>
            <person name="Frisvad J.C."/>
            <person name="Nielsen K.L."/>
        </authorList>
    </citation>
    <scope>NUCLEOTIDE SEQUENCE</scope>
    <source>
        <strain evidence="2">IBT 15450</strain>
    </source>
</reference>
<comment type="caution">
    <text evidence="2">The sequence shown here is derived from an EMBL/GenBank/DDBJ whole genome shotgun (WGS) entry which is preliminary data.</text>
</comment>
<feature type="compositionally biased region" description="Basic and acidic residues" evidence="1">
    <location>
        <begin position="92"/>
        <end position="105"/>
    </location>
</feature>
<reference evidence="2" key="2">
    <citation type="submission" date="2023-01" db="EMBL/GenBank/DDBJ databases">
        <authorList>
            <person name="Petersen C."/>
        </authorList>
    </citation>
    <scope>NUCLEOTIDE SEQUENCE</scope>
    <source>
        <strain evidence="2">IBT 15450</strain>
    </source>
</reference>
<accession>A0AAD6ILB4</accession>
<evidence type="ECO:0000313" key="3">
    <source>
        <dbReference type="Proteomes" id="UP001219568"/>
    </source>
</evidence>
<evidence type="ECO:0000256" key="1">
    <source>
        <dbReference type="SAM" id="MobiDB-lite"/>
    </source>
</evidence>
<proteinExistence type="predicted"/>
<gene>
    <name evidence="2" type="ORF">N7460_002225</name>
</gene>
<dbReference type="AlphaFoldDB" id="A0AAD6ILB4"/>
<organism evidence="2 3">
    <name type="scientific">Penicillium canescens</name>
    <dbReference type="NCBI Taxonomy" id="5083"/>
    <lineage>
        <taxon>Eukaryota</taxon>
        <taxon>Fungi</taxon>
        <taxon>Dikarya</taxon>
        <taxon>Ascomycota</taxon>
        <taxon>Pezizomycotina</taxon>
        <taxon>Eurotiomycetes</taxon>
        <taxon>Eurotiomycetidae</taxon>
        <taxon>Eurotiales</taxon>
        <taxon>Aspergillaceae</taxon>
        <taxon>Penicillium</taxon>
    </lineage>
</organism>
<dbReference type="EMBL" id="JAQJZL010000002">
    <property type="protein sequence ID" value="KAJ6051691.1"/>
    <property type="molecule type" value="Genomic_DNA"/>
</dbReference>